<gene>
    <name evidence="8" type="ORF">PHLGIDRAFT_409595</name>
</gene>
<evidence type="ECO:0000313" key="9">
    <source>
        <dbReference type="Proteomes" id="UP000053257"/>
    </source>
</evidence>
<evidence type="ECO:0000256" key="5">
    <source>
        <dbReference type="ARBA" id="ARBA00023136"/>
    </source>
</evidence>
<reference evidence="8 9" key="1">
    <citation type="journal article" date="2014" name="PLoS Genet.">
        <title>Analysis of the Phlebiopsis gigantea genome, transcriptome and secretome provides insight into its pioneer colonization strategies of wood.</title>
        <authorList>
            <person name="Hori C."/>
            <person name="Ishida T."/>
            <person name="Igarashi K."/>
            <person name="Samejima M."/>
            <person name="Suzuki H."/>
            <person name="Master E."/>
            <person name="Ferreira P."/>
            <person name="Ruiz-Duenas F.J."/>
            <person name="Held B."/>
            <person name="Canessa P."/>
            <person name="Larrondo L.F."/>
            <person name="Schmoll M."/>
            <person name="Druzhinina I.S."/>
            <person name="Kubicek C.P."/>
            <person name="Gaskell J.A."/>
            <person name="Kersten P."/>
            <person name="St John F."/>
            <person name="Glasner J."/>
            <person name="Sabat G."/>
            <person name="Splinter BonDurant S."/>
            <person name="Syed K."/>
            <person name="Yadav J."/>
            <person name="Mgbeahuruike A.C."/>
            <person name="Kovalchuk A."/>
            <person name="Asiegbu F.O."/>
            <person name="Lackner G."/>
            <person name="Hoffmeister D."/>
            <person name="Rencoret J."/>
            <person name="Gutierrez A."/>
            <person name="Sun H."/>
            <person name="Lindquist E."/>
            <person name="Barry K."/>
            <person name="Riley R."/>
            <person name="Grigoriev I.V."/>
            <person name="Henrissat B."/>
            <person name="Kues U."/>
            <person name="Berka R.M."/>
            <person name="Martinez A.T."/>
            <person name="Covert S.F."/>
            <person name="Blanchette R.A."/>
            <person name="Cullen D."/>
        </authorList>
    </citation>
    <scope>NUCLEOTIDE SEQUENCE [LARGE SCALE GENOMIC DNA]</scope>
    <source>
        <strain evidence="8 9">11061_1 CR5-6</strain>
    </source>
</reference>
<dbReference type="GO" id="GO:0022857">
    <property type="term" value="F:transmembrane transporter activity"/>
    <property type="evidence" value="ECO:0007669"/>
    <property type="project" value="InterPro"/>
</dbReference>
<organism evidence="8 9">
    <name type="scientific">Phlebiopsis gigantea (strain 11061_1 CR5-6)</name>
    <name type="common">White-rot fungus</name>
    <name type="synonym">Peniophora gigantea</name>
    <dbReference type="NCBI Taxonomy" id="745531"/>
    <lineage>
        <taxon>Eukaryota</taxon>
        <taxon>Fungi</taxon>
        <taxon>Dikarya</taxon>
        <taxon>Basidiomycota</taxon>
        <taxon>Agaricomycotina</taxon>
        <taxon>Agaricomycetes</taxon>
        <taxon>Polyporales</taxon>
        <taxon>Phanerochaetaceae</taxon>
        <taxon>Phlebiopsis</taxon>
    </lineage>
</organism>
<dbReference type="Proteomes" id="UP000053257">
    <property type="component" value="Unassembled WGS sequence"/>
</dbReference>
<dbReference type="InterPro" id="IPR011701">
    <property type="entry name" value="MFS"/>
</dbReference>
<name>A0A0C3NR66_PHLG1</name>
<feature type="transmembrane region" description="Helical" evidence="6">
    <location>
        <begin position="252"/>
        <end position="271"/>
    </location>
</feature>
<dbReference type="SUPFAM" id="SSF103473">
    <property type="entry name" value="MFS general substrate transporter"/>
    <property type="match status" value="1"/>
</dbReference>
<feature type="transmembrane region" description="Helical" evidence="6">
    <location>
        <begin position="336"/>
        <end position="359"/>
    </location>
</feature>
<keyword evidence="3 6" id="KW-0812">Transmembrane</keyword>
<feature type="transmembrane region" description="Helical" evidence="6">
    <location>
        <begin position="17"/>
        <end position="39"/>
    </location>
</feature>
<accession>A0A0C3NR66</accession>
<keyword evidence="5 6" id="KW-0472">Membrane</keyword>
<dbReference type="PROSITE" id="PS50850">
    <property type="entry name" value="MFS"/>
    <property type="match status" value="1"/>
</dbReference>
<feature type="domain" description="Major facilitator superfamily (MFS) profile" evidence="7">
    <location>
        <begin position="1"/>
        <end position="363"/>
    </location>
</feature>
<keyword evidence="2" id="KW-0813">Transport</keyword>
<feature type="transmembrane region" description="Helical" evidence="6">
    <location>
        <begin position="45"/>
        <end position="65"/>
    </location>
</feature>
<feature type="transmembrane region" description="Helical" evidence="6">
    <location>
        <begin position="77"/>
        <end position="99"/>
    </location>
</feature>
<evidence type="ECO:0000256" key="2">
    <source>
        <dbReference type="ARBA" id="ARBA00022448"/>
    </source>
</evidence>
<evidence type="ECO:0000256" key="1">
    <source>
        <dbReference type="ARBA" id="ARBA00004141"/>
    </source>
</evidence>
<dbReference type="Gene3D" id="1.20.1250.20">
    <property type="entry name" value="MFS general substrate transporter like domains"/>
    <property type="match status" value="2"/>
</dbReference>
<evidence type="ECO:0000256" key="3">
    <source>
        <dbReference type="ARBA" id="ARBA00022692"/>
    </source>
</evidence>
<evidence type="ECO:0000259" key="7">
    <source>
        <dbReference type="PROSITE" id="PS50850"/>
    </source>
</evidence>
<feature type="transmembrane region" description="Helical" evidence="6">
    <location>
        <begin position="309"/>
        <end position="330"/>
    </location>
</feature>
<feature type="transmembrane region" description="Helical" evidence="6">
    <location>
        <begin position="111"/>
        <end position="133"/>
    </location>
</feature>
<feature type="transmembrane region" description="Helical" evidence="6">
    <location>
        <begin position="277"/>
        <end position="297"/>
    </location>
</feature>
<proteinExistence type="predicted"/>
<evidence type="ECO:0000313" key="8">
    <source>
        <dbReference type="EMBL" id="KIP07689.1"/>
    </source>
</evidence>
<dbReference type="Pfam" id="PF07690">
    <property type="entry name" value="MFS_1"/>
    <property type="match status" value="1"/>
</dbReference>
<dbReference type="FunFam" id="1.20.1250.20:FF:000013">
    <property type="entry name" value="MFS general substrate transporter"/>
    <property type="match status" value="1"/>
</dbReference>
<dbReference type="STRING" id="745531.A0A0C3NR66"/>
<keyword evidence="9" id="KW-1185">Reference proteome</keyword>
<dbReference type="PANTHER" id="PTHR43791:SF6">
    <property type="entry name" value="TRANSPORTER, PUTATIVE (AFU_ORTHOLOGUE AFUA_1G16690)-RELATED"/>
    <property type="match status" value="1"/>
</dbReference>
<dbReference type="InterPro" id="IPR036259">
    <property type="entry name" value="MFS_trans_sf"/>
</dbReference>
<dbReference type="AlphaFoldDB" id="A0A0C3NR66"/>
<protein>
    <recommendedName>
        <fullName evidence="7">Major facilitator superfamily (MFS) profile domain-containing protein</fullName>
    </recommendedName>
</protein>
<feature type="transmembrane region" description="Helical" evidence="6">
    <location>
        <begin position="219"/>
        <end position="240"/>
    </location>
</feature>
<dbReference type="GO" id="GO:0016020">
    <property type="term" value="C:membrane"/>
    <property type="evidence" value="ECO:0007669"/>
    <property type="project" value="UniProtKB-SubCell"/>
</dbReference>
<evidence type="ECO:0000256" key="6">
    <source>
        <dbReference type="SAM" id="Phobius"/>
    </source>
</evidence>
<dbReference type="OrthoDB" id="2985014at2759"/>
<dbReference type="InterPro" id="IPR020846">
    <property type="entry name" value="MFS_dom"/>
</dbReference>
<dbReference type="HOGENOM" id="CLU_001265_0_6_1"/>
<comment type="subcellular location">
    <subcellularLocation>
        <location evidence="1">Membrane</location>
        <topology evidence="1">Multi-pass membrane protein</topology>
    </subcellularLocation>
</comment>
<dbReference type="PANTHER" id="PTHR43791">
    <property type="entry name" value="PERMEASE-RELATED"/>
    <property type="match status" value="1"/>
</dbReference>
<dbReference type="EMBL" id="KN840492">
    <property type="protein sequence ID" value="KIP07689.1"/>
    <property type="molecule type" value="Genomic_DNA"/>
</dbReference>
<sequence>MQIPSNMFLSRISRPSLYLPMCMIVWGFLSLLTGCANNFTQVLLTRVILGIVEASFFPGAVFLISRWYKHDELGMRTAILVCGVIFSNAFGALLASAILDSMQGVLGFAAWRWLFFVEGTTTIIVATSAVYILPDFPETTRPGWLTEEEVRLAVRRMQENADMSEDYGVDTKGISDGFWLAISDPNTWILTMTQFFLTLSGGFTDWFPTIMSTLGYNPTITLLLCAPPYLLTTVITFIAARHSDMTRERCKHITVPLWITLIGLLIAMSTMSTTARYFSFSLLTVSYTGCAIFLGWQSNIFPSPPVKRAVALAFINAVSNVGNIFGSYIWQPSWAPTYRASLAICAISTCAAIASVHYVKRRLVKMNNTLHQAELDKGESTVGFRYLT</sequence>
<evidence type="ECO:0000256" key="4">
    <source>
        <dbReference type="ARBA" id="ARBA00022989"/>
    </source>
</evidence>
<keyword evidence="4 6" id="KW-1133">Transmembrane helix</keyword>